<evidence type="ECO:0000313" key="2">
    <source>
        <dbReference type="EMBL" id="EGQ4384666.1"/>
    </source>
</evidence>
<dbReference type="Pfam" id="PF10651">
    <property type="entry name" value="BppU_N"/>
    <property type="match status" value="1"/>
</dbReference>
<comment type="caution">
    <text evidence="2">The sequence shown here is derived from an EMBL/GenBank/DDBJ whole genome shotgun (WGS) entry which is preliminary data.</text>
</comment>
<dbReference type="AlphaFoldDB" id="A0A8H9ETP9"/>
<protein>
    <submittedName>
        <fullName evidence="2">DUF2479 domain-containing protein</fullName>
    </submittedName>
</protein>
<reference evidence="2 3" key="1">
    <citation type="submission" date="2018-11" db="EMBL/GenBank/DDBJ databases">
        <authorList>
            <consortium name="Veterinary Laboratory Investigation and Response Network"/>
        </authorList>
    </citation>
    <scope>NUCLEOTIDE SEQUENCE [LARGE SCALE GENOMIC DNA]</scope>
    <source>
        <strain evidence="2 3">SPSE-18-VL-LA-PA-Ryan-0021</strain>
    </source>
</reference>
<dbReference type="RefSeq" id="WP_316678269.1">
    <property type="nucleotide sequence ID" value="NZ_JAQSTS010000003.1"/>
</dbReference>
<dbReference type="InterPro" id="IPR018913">
    <property type="entry name" value="BppU_N"/>
</dbReference>
<keyword evidence="3" id="KW-1185">Reference proteome</keyword>
<feature type="domain" description="BppU N-terminal" evidence="1">
    <location>
        <begin position="12"/>
        <end position="160"/>
    </location>
</feature>
<dbReference type="EMBL" id="AAXKXX010000006">
    <property type="protein sequence ID" value="EGQ4384666.1"/>
    <property type="molecule type" value="Genomic_DNA"/>
</dbReference>
<dbReference type="Proteomes" id="UP000600220">
    <property type="component" value="Unassembled WGS sequence"/>
</dbReference>
<proteinExistence type="predicted"/>
<dbReference type="Gene3D" id="2.60.40.3350">
    <property type="match status" value="1"/>
</dbReference>
<sequence length="499" mass="57461">MDYLKARPNKTATIPLETTAYYQPNQELNISFYTMDINSAILKFIVTQNNEVLSIGEENAIAQIILKHQDGSKIVDDLNIYDPLNGILTYRIPNQFLSRKGQVKAQVYVVRKGKDVENTSYAVVAERIFSFNINESLIDSIDAETKLNYIVRFEELEKIISNRIKDIEDKFDSVDEYVERIENARKKGISDIDLAITNGLEKIGEKYNEINNNLDGRLLEVSEFVNSEREKLIEKQKEINISIDDFNENKSNYVKAEETQSWQKTTLVEPNGDIPVLNDVDFNSPENFFEKSGFYYCINSSNQPTDQSLVAFVEYFQMSDTAYLIYRPFNSEKCFIKTRDSERQWSSWKSPFHGLAEEQKTKELIESKFNQIITTYQSKIYDTGWQQISFMNGVEIDSSVAASGYRIKNGVCQVIFNIKLTTDSIPSTSLPIFKLPNNYSPSYPFSFLARTNGISGKNPVKCSYDFAKQEFKVWQNNDNTLKSGDYIYGTFTFLVEEDQ</sequence>
<organism evidence="2 3">
    <name type="scientific">Staphylococcus pseudintermedius</name>
    <dbReference type="NCBI Taxonomy" id="283734"/>
    <lineage>
        <taxon>Bacteria</taxon>
        <taxon>Bacillati</taxon>
        <taxon>Bacillota</taxon>
        <taxon>Bacilli</taxon>
        <taxon>Bacillales</taxon>
        <taxon>Staphylococcaceae</taxon>
        <taxon>Staphylococcus</taxon>
        <taxon>Staphylococcus intermedius group</taxon>
    </lineage>
</organism>
<gene>
    <name evidence="2" type="ORF">EGV54_06100</name>
</gene>
<name>A0A8H9ETP9_STAPS</name>
<evidence type="ECO:0000313" key="3">
    <source>
        <dbReference type="Proteomes" id="UP000600220"/>
    </source>
</evidence>
<accession>A0A8H9ETP9</accession>
<evidence type="ECO:0000259" key="1">
    <source>
        <dbReference type="Pfam" id="PF10651"/>
    </source>
</evidence>